<dbReference type="Proteomes" id="UP000276834">
    <property type="component" value="Unassembled WGS sequence"/>
</dbReference>
<sequence>MSLMQDGLGCCLSRALFDLEVLGFCFPPLQCMLPTRTALKLSAKSLCWLLSPVAMLILVNSLCEVCVSLGFSYFLATILMRQYTGLKAKVMAAFPERVEVKENM</sequence>
<feature type="transmembrane region" description="Helical" evidence="1">
    <location>
        <begin position="53"/>
        <end position="79"/>
    </location>
</feature>
<comment type="caution">
    <text evidence="2">The sequence shown here is derived from an EMBL/GenBank/DDBJ whole genome shotgun (WGS) entry which is preliminary data.</text>
</comment>
<keyword evidence="1" id="KW-0472">Membrane</keyword>
<dbReference type="EMBL" id="QUSF01000030">
    <property type="protein sequence ID" value="RLV99889.1"/>
    <property type="molecule type" value="Genomic_DNA"/>
</dbReference>
<evidence type="ECO:0000313" key="3">
    <source>
        <dbReference type="Proteomes" id="UP000276834"/>
    </source>
</evidence>
<evidence type="ECO:0000256" key="1">
    <source>
        <dbReference type="SAM" id="Phobius"/>
    </source>
</evidence>
<keyword evidence="3" id="KW-1185">Reference proteome</keyword>
<proteinExistence type="predicted"/>
<evidence type="ECO:0000313" key="2">
    <source>
        <dbReference type="EMBL" id="RLV99889.1"/>
    </source>
</evidence>
<keyword evidence="1" id="KW-1133">Transmembrane helix</keyword>
<organism evidence="2 3">
    <name type="scientific">Chloebia gouldiae</name>
    <name type="common">Gouldian finch</name>
    <name type="synonym">Erythrura gouldiae</name>
    <dbReference type="NCBI Taxonomy" id="44316"/>
    <lineage>
        <taxon>Eukaryota</taxon>
        <taxon>Metazoa</taxon>
        <taxon>Chordata</taxon>
        <taxon>Craniata</taxon>
        <taxon>Vertebrata</taxon>
        <taxon>Euteleostomi</taxon>
        <taxon>Archelosauria</taxon>
        <taxon>Archosauria</taxon>
        <taxon>Dinosauria</taxon>
        <taxon>Saurischia</taxon>
        <taxon>Theropoda</taxon>
        <taxon>Coelurosauria</taxon>
        <taxon>Aves</taxon>
        <taxon>Neognathae</taxon>
        <taxon>Neoaves</taxon>
        <taxon>Telluraves</taxon>
        <taxon>Australaves</taxon>
        <taxon>Passeriformes</taxon>
        <taxon>Passeroidea</taxon>
        <taxon>Passeridae</taxon>
        <taxon>Chloebia</taxon>
    </lineage>
</organism>
<name>A0A3L8SDC5_CHLGU</name>
<keyword evidence="1" id="KW-0812">Transmembrane</keyword>
<gene>
    <name evidence="2" type="ORF">DV515_00009468</name>
</gene>
<accession>A0A3L8SDC5</accession>
<protein>
    <submittedName>
        <fullName evidence="2">Uncharacterized protein</fullName>
    </submittedName>
</protein>
<reference evidence="2 3" key="1">
    <citation type="journal article" date="2018" name="Proc. R. Soc. B">
        <title>A non-coding region near Follistatin controls head colour polymorphism in the Gouldian finch.</title>
        <authorList>
            <person name="Toomey M.B."/>
            <person name="Marques C.I."/>
            <person name="Andrade P."/>
            <person name="Araujo P.M."/>
            <person name="Sabatino S."/>
            <person name="Gazda M.A."/>
            <person name="Afonso S."/>
            <person name="Lopes R.J."/>
            <person name="Corbo J.C."/>
            <person name="Carneiro M."/>
        </authorList>
    </citation>
    <scope>NUCLEOTIDE SEQUENCE [LARGE SCALE GENOMIC DNA]</scope>
    <source>
        <strain evidence="2">Red01</strain>
        <tissue evidence="2">Muscle</tissue>
    </source>
</reference>
<dbReference type="AlphaFoldDB" id="A0A3L8SDC5"/>